<feature type="region of interest" description="Disordered" evidence="2">
    <location>
        <begin position="85"/>
        <end position="104"/>
    </location>
</feature>
<dbReference type="EMBL" id="LASV01000006">
    <property type="protein sequence ID" value="KKA25917.1"/>
    <property type="molecule type" value="Genomic_DNA"/>
</dbReference>
<organism evidence="3 4">
    <name type="scientific">Rasamsonia emersonii (strain ATCC 16479 / CBS 393.64 / IMI 116815)</name>
    <dbReference type="NCBI Taxonomy" id="1408163"/>
    <lineage>
        <taxon>Eukaryota</taxon>
        <taxon>Fungi</taxon>
        <taxon>Dikarya</taxon>
        <taxon>Ascomycota</taxon>
        <taxon>Pezizomycotina</taxon>
        <taxon>Eurotiomycetes</taxon>
        <taxon>Eurotiomycetidae</taxon>
        <taxon>Eurotiales</taxon>
        <taxon>Trichocomaceae</taxon>
        <taxon>Rasamsonia</taxon>
    </lineage>
</organism>
<keyword evidence="4" id="KW-1185">Reference proteome</keyword>
<dbReference type="Proteomes" id="UP000053958">
    <property type="component" value="Unassembled WGS sequence"/>
</dbReference>
<proteinExistence type="predicted"/>
<dbReference type="OrthoDB" id="5402392at2759"/>
<feature type="region of interest" description="Disordered" evidence="2">
    <location>
        <begin position="1"/>
        <end position="69"/>
    </location>
</feature>
<feature type="region of interest" description="Disordered" evidence="2">
    <location>
        <begin position="629"/>
        <end position="657"/>
    </location>
</feature>
<accession>A0A0F4Z5Y5</accession>
<dbReference type="GeneID" id="25312111"/>
<keyword evidence="1" id="KW-0175">Coiled coil</keyword>
<feature type="compositionally biased region" description="Polar residues" evidence="2">
    <location>
        <begin position="46"/>
        <end position="56"/>
    </location>
</feature>
<dbReference type="AlphaFoldDB" id="A0A0F4Z5Y5"/>
<dbReference type="STRING" id="1408163.A0A0F4Z5Y5"/>
<dbReference type="RefSeq" id="XP_013332529.1">
    <property type="nucleotide sequence ID" value="XM_013477075.1"/>
</dbReference>
<feature type="compositionally biased region" description="Basic and acidic residues" evidence="2">
    <location>
        <begin position="19"/>
        <end position="38"/>
    </location>
</feature>
<feature type="compositionally biased region" description="Polar residues" evidence="2">
    <location>
        <begin position="93"/>
        <end position="104"/>
    </location>
</feature>
<evidence type="ECO:0000256" key="1">
    <source>
        <dbReference type="SAM" id="Coils"/>
    </source>
</evidence>
<evidence type="ECO:0000256" key="2">
    <source>
        <dbReference type="SAM" id="MobiDB-lite"/>
    </source>
</evidence>
<name>A0A0F4Z5Y5_RASE3</name>
<evidence type="ECO:0000313" key="4">
    <source>
        <dbReference type="Proteomes" id="UP000053958"/>
    </source>
</evidence>
<feature type="non-terminal residue" evidence="3">
    <location>
        <position position="1"/>
    </location>
</feature>
<feature type="compositionally biased region" description="Basic residues" evidence="2">
    <location>
        <begin position="8"/>
        <end position="18"/>
    </location>
</feature>
<sequence>AAHEKEKQKRQRSKKKIHHEGGITREEAQDLMRSRDQVVEPPVNDPPQSQLPASQPRQRDAFGGGVRLGGVSGSGVDYCAAPRQVKQHENDSESQLQQKGNMSRNVDTTATATTNIPPFAKPLAPYLKSRQEALRIRQALTLYLRSHIVFADDDPTKPSSHGSSHISLCVPNDAAVGVKRIPPELTGVRKEYLKALQENLAARREYDEIANEVASRRLMNEEAVSKTSVAAPEGLENNGTAPVLQDYISLLHERRRYDKLQVFDRYLRKLSEHDTMKADILQSGDRNHLRQDSFDGFLKQDGPETEKIGENVQELISKLERTVIRAKQKLDREQKMLEELRARRLSSSATDKNDVSPARRVVALQRTRDELVQWVEEKLAASHSDDDGQFQELSLTEIENSSKLIEERKAEIKEQYAAYVKARKSLLDALSLVSQSVVKDAGAEVESPSKPTTKMKQRAQPSDWDSIDSLAYANGILHPLSKVQKSLALQRSYLSGILAKEQSTMRQALDRLSHESHLLPEYPILARQSRFQHITSGSRSDRSGLTKTEEIVDQAQAWAFASEAARANERDYVDQKIERGSEMAETASETLQQVYELLNQDYKEVMKEGNDEEQNEGDIWAAEIRSSRLRGRQHREDKRPKGPWSGLNGRVGVTGDI</sequence>
<comment type="caution">
    <text evidence="3">The sequence shown here is derived from an EMBL/GenBank/DDBJ whole genome shotgun (WGS) entry which is preliminary data.</text>
</comment>
<gene>
    <name evidence="3" type="ORF">T310_0047</name>
</gene>
<reference evidence="3 4" key="1">
    <citation type="submission" date="2015-04" db="EMBL/GenBank/DDBJ databases">
        <authorList>
            <person name="Heijne W.H."/>
            <person name="Fedorova N.D."/>
            <person name="Nierman W.C."/>
            <person name="Vollebregt A.W."/>
            <person name="Zhao Z."/>
            <person name="Wu L."/>
            <person name="Kumar M."/>
            <person name="Stam H."/>
            <person name="van den Berg M.A."/>
            <person name="Pel H.J."/>
        </authorList>
    </citation>
    <scope>NUCLEOTIDE SEQUENCE [LARGE SCALE GENOMIC DNA]</scope>
    <source>
        <strain evidence="3 4">CBS 393.64</strain>
    </source>
</reference>
<evidence type="ECO:0000313" key="3">
    <source>
        <dbReference type="EMBL" id="KKA25917.1"/>
    </source>
</evidence>
<protein>
    <submittedName>
        <fullName evidence="3">Uncharacterized protein</fullName>
    </submittedName>
</protein>
<feature type="coiled-coil region" evidence="1">
    <location>
        <begin position="588"/>
        <end position="615"/>
    </location>
</feature>
<feature type="coiled-coil region" evidence="1">
    <location>
        <begin position="309"/>
        <end position="343"/>
    </location>
</feature>